<feature type="signal peptide" evidence="1">
    <location>
        <begin position="1"/>
        <end position="18"/>
    </location>
</feature>
<dbReference type="InterPro" id="IPR018535">
    <property type="entry name" value="DUF1996"/>
</dbReference>
<dbReference type="Pfam" id="PF09362">
    <property type="entry name" value="DUF1996"/>
    <property type="match status" value="1"/>
</dbReference>
<evidence type="ECO:0000259" key="2">
    <source>
        <dbReference type="Pfam" id="PF09362"/>
    </source>
</evidence>
<dbReference type="EMBL" id="MU001678">
    <property type="protein sequence ID" value="KAF2458108.1"/>
    <property type="molecule type" value="Genomic_DNA"/>
</dbReference>
<evidence type="ECO:0000256" key="1">
    <source>
        <dbReference type="SAM" id="SignalP"/>
    </source>
</evidence>
<dbReference type="AlphaFoldDB" id="A0A6A6P2W7"/>
<gene>
    <name evidence="3" type="ORF">BDY21DRAFT_371012</name>
</gene>
<evidence type="ECO:0000313" key="3">
    <source>
        <dbReference type="EMBL" id="KAF2458108.1"/>
    </source>
</evidence>
<dbReference type="PANTHER" id="PTHR43662">
    <property type="match status" value="1"/>
</dbReference>
<dbReference type="OrthoDB" id="74764at2759"/>
<feature type="chain" id="PRO_5025429889" description="DUF1996 domain-containing protein" evidence="1">
    <location>
        <begin position="19"/>
        <end position="341"/>
    </location>
</feature>
<feature type="domain" description="DUF1996" evidence="2">
    <location>
        <begin position="33"/>
        <end position="284"/>
    </location>
</feature>
<reference evidence="3" key="1">
    <citation type="journal article" date="2020" name="Stud. Mycol.">
        <title>101 Dothideomycetes genomes: a test case for predicting lifestyles and emergence of pathogens.</title>
        <authorList>
            <person name="Haridas S."/>
            <person name="Albert R."/>
            <person name="Binder M."/>
            <person name="Bloem J."/>
            <person name="Labutti K."/>
            <person name="Salamov A."/>
            <person name="Andreopoulos B."/>
            <person name="Baker S."/>
            <person name="Barry K."/>
            <person name="Bills G."/>
            <person name="Bluhm B."/>
            <person name="Cannon C."/>
            <person name="Castanera R."/>
            <person name="Culley D."/>
            <person name="Daum C."/>
            <person name="Ezra D."/>
            <person name="Gonzalez J."/>
            <person name="Henrissat B."/>
            <person name="Kuo A."/>
            <person name="Liang C."/>
            <person name="Lipzen A."/>
            <person name="Lutzoni F."/>
            <person name="Magnuson J."/>
            <person name="Mondo S."/>
            <person name="Nolan M."/>
            <person name="Ohm R."/>
            <person name="Pangilinan J."/>
            <person name="Park H.-J."/>
            <person name="Ramirez L."/>
            <person name="Alfaro M."/>
            <person name="Sun H."/>
            <person name="Tritt A."/>
            <person name="Yoshinaga Y."/>
            <person name="Zwiers L.-H."/>
            <person name="Turgeon B."/>
            <person name="Goodwin S."/>
            <person name="Spatafora J."/>
            <person name="Crous P."/>
            <person name="Grigoriev I."/>
        </authorList>
    </citation>
    <scope>NUCLEOTIDE SEQUENCE</scope>
    <source>
        <strain evidence="3">ATCC 16933</strain>
    </source>
</reference>
<organism evidence="3 4">
    <name type="scientific">Lineolata rhizophorae</name>
    <dbReference type="NCBI Taxonomy" id="578093"/>
    <lineage>
        <taxon>Eukaryota</taxon>
        <taxon>Fungi</taxon>
        <taxon>Dikarya</taxon>
        <taxon>Ascomycota</taxon>
        <taxon>Pezizomycotina</taxon>
        <taxon>Dothideomycetes</taxon>
        <taxon>Dothideomycetes incertae sedis</taxon>
        <taxon>Lineolatales</taxon>
        <taxon>Lineolataceae</taxon>
        <taxon>Lineolata</taxon>
    </lineage>
</organism>
<name>A0A6A6P2W7_9PEZI</name>
<keyword evidence="1" id="KW-0732">Signal</keyword>
<proteinExistence type="predicted"/>
<dbReference type="PANTHER" id="PTHR43662:SF3">
    <property type="entry name" value="DOMAIN PROTEIN, PUTATIVE (AFU_ORTHOLOGUE AFUA_6G11970)-RELATED"/>
    <property type="match status" value="1"/>
</dbReference>
<accession>A0A6A6P2W7</accession>
<protein>
    <recommendedName>
        <fullName evidence="2">DUF1996 domain-containing protein</fullName>
    </recommendedName>
</protein>
<evidence type="ECO:0000313" key="4">
    <source>
        <dbReference type="Proteomes" id="UP000799766"/>
    </source>
</evidence>
<keyword evidence="4" id="KW-1185">Reference proteome</keyword>
<dbReference type="Proteomes" id="UP000799766">
    <property type="component" value="Unassembled WGS sequence"/>
</dbReference>
<sequence>MQWSSLLALALGAGTVRAMLRFSCSELVIERLDPLVFPGDNPSPHLHQVVGGNAFNVSMDPENDLPGLSDCTTCTFTEDFSNYWTAVLYFRARNGTFHRVPQMGNQFLEQADGGMTIYYIQPYDGTKVTAFQPGFRMLVGDPNERTYTDSLESRQLSFRCFDANFGGEAGAPGTGADTRELPNRPCLGGIRSNIFFPTCWDGVNLDSPDHRSHVAYPTSGSFEMGGPCPSSHPVKIPQLFYETVWDTRAFNDPNEWPEDGSQPFVFSMGDPTGYGQHADYVFGWKGDALQRAMDANCNVMCPQLQSQDTSIANQCKQQRVVNEVVDGWVDELPGTNPITYV</sequence>